<evidence type="ECO:0000313" key="6">
    <source>
        <dbReference type="Proteomes" id="UP000199031"/>
    </source>
</evidence>
<dbReference type="Proteomes" id="UP000199031">
    <property type="component" value="Unassembled WGS sequence"/>
</dbReference>
<dbReference type="InterPro" id="IPR011703">
    <property type="entry name" value="ATPase_AAA-3"/>
</dbReference>
<dbReference type="GO" id="GO:0016887">
    <property type="term" value="F:ATP hydrolysis activity"/>
    <property type="evidence" value="ECO:0007669"/>
    <property type="project" value="InterPro"/>
</dbReference>
<evidence type="ECO:0000313" key="5">
    <source>
        <dbReference type="EMBL" id="SFQ45311.1"/>
    </source>
</evidence>
<gene>
    <name evidence="5" type="ORF">SAMN05444277_11327</name>
</gene>
<evidence type="ECO:0000256" key="3">
    <source>
        <dbReference type="ARBA" id="ARBA00061607"/>
    </source>
</evidence>
<sequence length="332" mass="37478">MQTGEDIKVLNEKIQQASIFIETLRNTLSKVIIGQYEMVDRLMIALLSNGHILLEGVPGLAKTLTIKSLAQAIHAKFSRIQFTPDLLPADVTGTMIYNQQRNEFVVRKGPIFANFILADEINRAPAKVQSALLEAMQEKQVTIGEQTYRLEEPFLVLATQNPLEQEGTYPLPEAQVDRFMMKVIVKYPDKQEEQMIIRNQVQGMQLPSIEPVVSLDEVNAGKALTRQVYIDEKIEKYIVDIVFATRFPDQYNLSKLRNIISYGASPRASINLALAAKAHAFMHKRGFVIPDDIKTICKDVLRHRIGLTYEAEAENITAETIISEILRTVNVP</sequence>
<evidence type="ECO:0000256" key="2">
    <source>
        <dbReference type="ARBA" id="ARBA00022840"/>
    </source>
</evidence>
<keyword evidence="6" id="KW-1185">Reference proteome</keyword>
<dbReference type="Gene3D" id="1.10.8.80">
    <property type="entry name" value="Magnesium chelatase subunit I, C-Terminal domain"/>
    <property type="match status" value="1"/>
</dbReference>
<accession>A0A1I5YM64</accession>
<dbReference type="InterPro" id="IPR003593">
    <property type="entry name" value="AAA+_ATPase"/>
</dbReference>
<dbReference type="STRING" id="1465490.SAMN05444277_11327"/>
<protein>
    <submittedName>
        <fullName evidence="5">MoxR-like ATPase</fullName>
    </submittedName>
</protein>
<dbReference type="Pfam" id="PF07726">
    <property type="entry name" value="AAA_3"/>
    <property type="match status" value="1"/>
</dbReference>
<proteinExistence type="inferred from homology"/>
<dbReference type="RefSeq" id="WP_090661718.1">
    <property type="nucleotide sequence ID" value="NZ_FOXQ01000013.1"/>
</dbReference>
<dbReference type="CDD" id="cd00009">
    <property type="entry name" value="AAA"/>
    <property type="match status" value="1"/>
</dbReference>
<dbReference type="EMBL" id="FOXQ01000013">
    <property type="protein sequence ID" value="SFQ45311.1"/>
    <property type="molecule type" value="Genomic_DNA"/>
</dbReference>
<dbReference type="SMART" id="SM00382">
    <property type="entry name" value="AAA"/>
    <property type="match status" value="1"/>
</dbReference>
<dbReference type="PANTHER" id="PTHR42759:SF1">
    <property type="entry name" value="MAGNESIUM-CHELATASE SUBUNIT CHLD"/>
    <property type="match status" value="1"/>
</dbReference>
<keyword evidence="2" id="KW-0067">ATP-binding</keyword>
<dbReference type="SUPFAM" id="SSF52540">
    <property type="entry name" value="P-loop containing nucleoside triphosphate hydrolases"/>
    <property type="match status" value="1"/>
</dbReference>
<dbReference type="InterPro" id="IPR027417">
    <property type="entry name" value="P-loop_NTPase"/>
</dbReference>
<organism evidence="5 6">
    <name type="scientific">Parafilimonas terrae</name>
    <dbReference type="NCBI Taxonomy" id="1465490"/>
    <lineage>
        <taxon>Bacteria</taxon>
        <taxon>Pseudomonadati</taxon>
        <taxon>Bacteroidota</taxon>
        <taxon>Chitinophagia</taxon>
        <taxon>Chitinophagales</taxon>
        <taxon>Chitinophagaceae</taxon>
        <taxon>Parafilimonas</taxon>
    </lineage>
</organism>
<dbReference type="Gene3D" id="3.40.50.300">
    <property type="entry name" value="P-loop containing nucleotide triphosphate hydrolases"/>
    <property type="match status" value="1"/>
</dbReference>
<dbReference type="AlphaFoldDB" id="A0A1I5YM64"/>
<dbReference type="FunFam" id="3.40.50.300:FF:000640">
    <property type="entry name" value="MoxR family ATPase"/>
    <property type="match status" value="1"/>
</dbReference>
<dbReference type="PIRSF" id="PIRSF002849">
    <property type="entry name" value="AAA_ATPase_chaperone_MoxR_prd"/>
    <property type="match status" value="1"/>
</dbReference>
<dbReference type="OrthoDB" id="9808397at2"/>
<dbReference type="InterPro" id="IPR041628">
    <property type="entry name" value="ChlI/MoxR_AAA_lid"/>
</dbReference>
<feature type="domain" description="AAA+ ATPase" evidence="4">
    <location>
        <begin position="48"/>
        <end position="189"/>
    </location>
</feature>
<evidence type="ECO:0000256" key="1">
    <source>
        <dbReference type="ARBA" id="ARBA00022741"/>
    </source>
</evidence>
<comment type="similarity">
    <text evidence="3">Belongs to the MoxR family.</text>
</comment>
<dbReference type="PANTHER" id="PTHR42759">
    <property type="entry name" value="MOXR FAMILY PROTEIN"/>
    <property type="match status" value="1"/>
</dbReference>
<dbReference type="InterPro" id="IPR050764">
    <property type="entry name" value="CbbQ/NirQ/NorQ/GpvN"/>
</dbReference>
<keyword evidence="1" id="KW-0547">Nucleotide-binding</keyword>
<evidence type="ECO:0000259" key="4">
    <source>
        <dbReference type="SMART" id="SM00382"/>
    </source>
</evidence>
<dbReference type="Pfam" id="PF17863">
    <property type="entry name" value="AAA_lid_2"/>
    <property type="match status" value="1"/>
</dbReference>
<reference evidence="5 6" key="1">
    <citation type="submission" date="2016-10" db="EMBL/GenBank/DDBJ databases">
        <authorList>
            <person name="de Groot N.N."/>
        </authorList>
    </citation>
    <scope>NUCLEOTIDE SEQUENCE [LARGE SCALE GENOMIC DNA]</scope>
    <source>
        <strain evidence="5 6">DSM 28286</strain>
    </source>
</reference>
<name>A0A1I5YM64_9BACT</name>
<dbReference type="GO" id="GO:0005524">
    <property type="term" value="F:ATP binding"/>
    <property type="evidence" value="ECO:0007669"/>
    <property type="project" value="UniProtKB-KW"/>
</dbReference>